<dbReference type="Proteomes" id="UP001168528">
    <property type="component" value="Unassembled WGS sequence"/>
</dbReference>
<dbReference type="RefSeq" id="WP_302041346.1">
    <property type="nucleotide sequence ID" value="NZ_JAUKPO010000032.1"/>
</dbReference>
<evidence type="ECO:0000313" key="2">
    <source>
        <dbReference type="EMBL" id="MDO1450545.1"/>
    </source>
</evidence>
<gene>
    <name evidence="2" type="ORF">Q0590_29990</name>
</gene>
<sequence>MNTLLNVFSYSYRMNIIGIGCILWGFYSFFSKYWCYQLLDIQLISGLCCWGLIFIFFSKEKTDDERIHQLKFQALTWAVPVGFFITHLINYFLISPQEPDSGKLIQSLSAYESLGIILLLALALFYYLKQRD</sequence>
<proteinExistence type="predicted"/>
<feature type="transmembrane region" description="Helical" evidence="1">
    <location>
        <begin position="109"/>
        <end position="128"/>
    </location>
</feature>
<evidence type="ECO:0000256" key="1">
    <source>
        <dbReference type="SAM" id="Phobius"/>
    </source>
</evidence>
<feature type="transmembrane region" description="Helical" evidence="1">
    <location>
        <begin position="70"/>
        <end position="89"/>
    </location>
</feature>
<dbReference type="EMBL" id="JAUKPO010000032">
    <property type="protein sequence ID" value="MDO1450545.1"/>
    <property type="molecule type" value="Genomic_DNA"/>
</dbReference>
<keyword evidence="1" id="KW-1133">Transmembrane helix</keyword>
<keyword evidence="1" id="KW-0472">Membrane</keyword>
<accession>A0ABT8REK9</accession>
<evidence type="ECO:0000313" key="3">
    <source>
        <dbReference type="Proteomes" id="UP001168528"/>
    </source>
</evidence>
<name>A0ABT8REK9_9BACT</name>
<feature type="transmembrane region" description="Helical" evidence="1">
    <location>
        <begin position="12"/>
        <end position="30"/>
    </location>
</feature>
<evidence type="ECO:0008006" key="4">
    <source>
        <dbReference type="Google" id="ProtNLM"/>
    </source>
</evidence>
<protein>
    <recommendedName>
        <fullName evidence="4">DUF4199 domain-containing protein</fullName>
    </recommendedName>
</protein>
<feature type="transmembrane region" description="Helical" evidence="1">
    <location>
        <begin position="36"/>
        <end position="58"/>
    </location>
</feature>
<keyword evidence="3" id="KW-1185">Reference proteome</keyword>
<comment type="caution">
    <text evidence="2">The sequence shown here is derived from an EMBL/GenBank/DDBJ whole genome shotgun (WGS) entry which is preliminary data.</text>
</comment>
<organism evidence="2 3">
    <name type="scientific">Rhodocytophaga aerolata</name>
    <dbReference type="NCBI Taxonomy" id="455078"/>
    <lineage>
        <taxon>Bacteria</taxon>
        <taxon>Pseudomonadati</taxon>
        <taxon>Bacteroidota</taxon>
        <taxon>Cytophagia</taxon>
        <taxon>Cytophagales</taxon>
        <taxon>Rhodocytophagaceae</taxon>
        <taxon>Rhodocytophaga</taxon>
    </lineage>
</organism>
<keyword evidence="1" id="KW-0812">Transmembrane</keyword>
<reference evidence="2" key="1">
    <citation type="submission" date="2023-07" db="EMBL/GenBank/DDBJ databases">
        <title>The genome sequence of Rhodocytophaga aerolata KACC 12507.</title>
        <authorList>
            <person name="Zhang X."/>
        </authorList>
    </citation>
    <scope>NUCLEOTIDE SEQUENCE</scope>
    <source>
        <strain evidence="2">KACC 12507</strain>
    </source>
</reference>